<evidence type="ECO:0000313" key="1">
    <source>
        <dbReference type="EMBL" id="KAG2317498.1"/>
    </source>
</evidence>
<dbReference type="GO" id="GO:0003676">
    <property type="term" value="F:nucleic acid binding"/>
    <property type="evidence" value="ECO:0007669"/>
    <property type="project" value="InterPro"/>
</dbReference>
<dbReference type="InterPro" id="IPR012677">
    <property type="entry name" value="Nucleotide-bd_a/b_plait_sf"/>
</dbReference>
<gene>
    <name evidence="1" type="ORF">Bca52824_020620</name>
</gene>
<organism evidence="1 2">
    <name type="scientific">Brassica carinata</name>
    <name type="common">Ethiopian mustard</name>
    <name type="synonym">Abyssinian cabbage</name>
    <dbReference type="NCBI Taxonomy" id="52824"/>
    <lineage>
        <taxon>Eukaryota</taxon>
        <taxon>Viridiplantae</taxon>
        <taxon>Streptophyta</taxon>
        <taxon>Embryophyta</taxon>
        <taxon>Tracheophyta</taxon>
        <taxon>Spermatophyta</taxon>
        <taxon>Magnoliopsida</taxon>
        <taxon>eudicotyledons</taxon>
        <taxon>Gunneridae</taxon>
        <taxon>Pentapetalae</taxon>
        <taxon>rosids</taxon>
        <taxon>malvids</taxon>
        <taxon>Brassicales</taxon>
        <taxon>Brassicaceae</taxon>
        <taxon>Brassiceae</taxon>
        <taxon>Brassica</taxon>
    </lineage>
</organism>
<evidence type="ECO:0000313" key="2">
    <source>
        <dbReference type="Proteomes" id="UP000886595"/>
    </source>
</evidence>
<dbReference type="SUPFAM" id="SSF54928">
    <property type="entry name" value="RNA-binding domain, RBD"/>
    <property type="match status" value="1"/>
</dbReference>
<dbReference type="AlphaFoldDB" id="A0A8X8B0S3"/>
<keyword evidence="2" id="KW-1185">Reference proteome</keyword>
<name>A0A8X8B0S3_BRACI</name>
<dbReference type="EMBL" id="JAAMPC010000004">
    <property type="protein sequence ID" value="KAG2317498.1"/>
    <property type="molecule type" value="Genomic_DNA"/>
</dbReference>
<dbReference type="Proteomes" id="UP000886595">
    <property type="component" value="Unassembled WGS sequence"/>
</dbReference>
<accession>A0A8X8B0S3</accession>
<comment type="caution">
    <text evidence="1">The sequence shown here is derived from an EMBL/GenBank/DDBJ whole genome shotgun (WGS) entry which is preliminary data.</text>
</comment>
<dbReference type="OrthoDB" id="431068at2759"/>
<reference evidence="1 2" key="1">
    <citation type="submission" date="2020-02" db="EMBL/GenBank/DDBJ databases">
        <authorList>
            <person name="Ma Q."/>
            <person name="Huang Y."/>
            <person name="Song X."/>
            <person name="Pei D."/>
        </authorList>
    </citation>
    <scope>NUCLEOTIDE SEQUENCE [LARGE SCALE GENOMIC DNA]</scope>
    <source>
        <strain evidence="1">Sxm20200214</strain>
        <tissue evidence="1">Leaf</tissue>
    </source>
</reference>
<dbReference type="CDD" id="cd12254">
    <property type="entry name" value="RRM_hnRNPH_ESRPs_RBM12_like"/>
    <property type="match status" value="1"/>
</dbReference>
<protein>
    <submittedName>
        <fullName evidence="1">Uncharacterized protein</fullName>
    </submittedName>
</protein>
<proteinExistence type="predicted"/>
<sequence length="79" mass="8806">MHSAGKEDILDFFKDFDLSEDSVHITVNGEGRPTGNAMVKDSLDRKMLGSRYINFQASASIFESHGVAFAYYRSGISLR</sequence>
<dbReference type="Gene3D" id="3.30.70.330">
    <property type="match status" value="1"/>
</dbReference>
<dbReference type="InterPro" id="IPR035979">
    <property type="entry name" value="RBD_domain_sf"/>
</dbReference>